<protein>
    <submittedName>
        <fullName evidence="1">Uncharacterized protein</fullName>
    </submittedName>
</protein>
<dbReference type="GO" id="GO:0003959">
    <property type="term" value="F:NADPH dehydrogenase activity"/>
    <property type="evidence" value="ECO:0007669"/>
    <property type="project" value="InterPro"/>
</dbReference>
<reference evidence="2" key="1">
    <citation type="journal article" date="2012" name="Mol. Plant Microbe Interact.">
        <title>A highly conserved effector in Fusarium oxysporum is required for full virulence on Arabidopsis.</title>
        <authorList>
            <person name="Thatcher L.F."/>
            <person name="Gardiner D.M."/>
            <person name="Kazan K."/>
            <person name="Manners J."/>
        </authorList>
    </citation>
    <scope>NUCLEOTIDE SEQUENCE [LARGE SCALE GENOMIC DNA]</scope>
    <source>
        <strain evidence="2">Fo5176</strain>
    </source>
</reference>
<dbReference type="PANTHER" id="PTHR43303">
    <property type="entry name" value="NADPH DEHYDROGENASE C23G7.10C-RELATED"/>
    <property type="match status" value="1"/>
</dbReference>
<dbReference type="Proteomes" id="UP000002489">
    <property type="component" value="Unassembled WGS sequence"/>
</dbReference>
<evidence type="ECO:0000313" key="1">
    <source>
        <dbReference type="EnsemblFungi" id="FOXG_16391P0"/>
    </source>
</evidence>
<dbReference type="InterPro" id="IPR044152">
    <property type="entry name" value="YqjM-like"/>
</dbReference>
<organism evidence="1 2">
    <name type="scientific">Fusarium oxysporum (strain Fo5176)</name>
    <name type="common">Fusarium vascular wilt</name>
    <dbReference type="NCBI Taxonomy" id="660025"/>
    <lineage>
        <taxon>Eukaryota</taxon>
        <taxon>Fungi</taxon>
        <taxon>Dikarya</taxon>
        <taxon>Ascomycota</taxon>
        <taxon>Pezizomycotina</taxon>
        <taxon>Sordariomycetes</taxon>
        <taxon>Hypocreomycetidae</taxon>
        <taxon>Hypocreales</taxon>
        <taxon>Nectriaceae</taxon>
        <taxon>Fusarium</taxon>
        <taxon>Fusarium oxysporum species complex</taxon>
    </lineage>
</organism>
<evidence type="ECO:0000313" key="2">
    <source>
        <dbReference type="Proteomes" id="UP000002489"/>
    </source>
</evidence>
<dbReference type="GO" id="GO:0050661">
    <property type="term" value="F:NADP binding"/>
    <property type="evidence" value="ECO:0007669"/>
    <property type="project" value="InterPro"/>
</dbReference>
<proteinExistence type="predicted"/>
<name>A0A0C4DI29_FUSOF</name>
<dbReference type="EnsemblFungi" id="FOXG_16391T0">
    <property type="protein sequence ID" value="FOXG_16391P0"/>
    <property type="gene ID" value="FOXG_16391"/>
</dbReference>
<dbReference type="PANTHER" id="PTHR43303:SF2">
    <property type="entry name" value="INDOLEAMINE 2,3-DIOXYGENASE PYRROLE 2,3-DIOXYGENASE (AFU_ORTHOLOGUE AFUA_5G01450"/>
    <property type="match status" value="1"/>
</dbReference>
<dbReference type="Gene3D" id="3.20.20.70">
    <property type="entry name" value="Aldolase class I"/>
    <property type="match status" value="1"/>
</dbReference>
<sequence>MAICNKPAAGVSFFTPAQQPPAGSATKRDSAPTLFKPLRIRGIELHNRIGVSPMGMYSTSQDGCATDFHLVHLGQFALKGAAAVFFAIVDASSDDEEPS</sequence>
<accession>A0A0C4DI29</accession>
<dbReference type="SUPFAM" id="SSF51395">
    <property type="entry name" value="FMN-linked oxidoreductases"/>
    <property type="match status" value="1"/>
</dbReference>
<reference evidence="1" key="2">
    <citation type="submission" date="2025-08" db="UniProtKB">
        <authorList>
            <consortium name="EnsemblFungi"/>
        </authorList>
    </citation>
    <scope>IDENTIFICATION</scope>
    <source>
        <strain evidence="1">4287 / CBS 123668 / FGSC 9935 / NRRL 34936</strain>
    </source>
</reference>
<dbReference type="InterPro" id="IPR013785">
    <property type="entry name" value="Aldolase_TIM"/>
</dbReference>
<dbReference type="GO" id="GO:0010181">
    <property type="term" value="F:FMN binding"/>
    <property type="evidence" value="ECO:0007669"/>
    <property type="project" value="InterPro"/>
</dbReference>
<dbReference type="AlphaFoldDB" id="A0A0C4DI29"/>